<dbReference type="Pfam" id="PF08448">
    <property type="entry name" value="PAS_4"/>
    <property type="match status" value="1"/>
</dbReference>
<evidence type="ECO:0000259" key="10">
    <source>
        <dbReference type="PROSITE" id="PS50112"/>
    </source>
</evidence>
<dbReference type="InterPro" id="IPR003661">
    <property type="entry name" value="HisK_dim/P_dom"/>
</dbReference>
<dbReference type="PANTHER" id="PTHR43065">
    <property type="entry name" value="SENSOR HISTIDINE KINASE"/>
    <property type="match status" value="1"/>
</dbReference>
<dbReference type="Proteomes" id="UP001285921">
    <property type="component" value="Unassembled WGS sequence"/>
</dbReference>
<dbReference type="InterPro" id="IPR035965">
    <property type="entry name" value="PAS-like_dom_sf"/>
</dbReference>
<evidence type="ECO:0000256" key="1">
    <source>
        <dbReference type="ARBA" id="ARBA00000085"/>
    </source>
</evidence>
<dbReference type="Gene3D" id="3.30.565.10">
    <property type="entry name" value="Histidine kinase-like ATPase, C-terminal domain"/>
    <property type="match status" value="1"/>
</dbReference>
<dbReference type="Pfam" id="PF00512">
    <property type="entry name" value="HisKA"/>
    <property type="match status" value="1"/>
</dbReference>
<accession>A0ABQ6NK24</accession>
<protein>
    <recommendedName>
        <fullName evidence="2">histidine kinase</fullName>
        <ecNumber evidence="2">2.7.13.3</ecNumber>
    </recommendedName>
</protein>
<dbReference type="SUPFAM" id="SSF55785">
    <property type="entry name" value="PYP-like sensor domain (PAS domain)"/>
    <property type="match status" value="2"/>
</dbReference>
<keyword evidence="8" id="KW-0902">Two-component regulatory system</keyword>
<dbReference type="InterPro" id="IPR003594">
    <property type="entry name" value="HATPase_dom"/>
</dbReference>
<dbReference type="Gene3D" id="1.10.287.130">
    <property type="match status" value="1"/>
</dbReference>
<keyword evidence="5" id="KW-0547">Nucleotide-binding</keyword>
<gene>
    <name evidence="11" type="ORF">PghCCS26_22570</name>
</gene>
<proteinExistence type="predicted"/>
<dbReference type="SMART" id="SM00387">
    <property type="entry name" value="HATPase_c"/>
    <property type="match status" value="1"/>
</dbReference>
<dbReference type="SUPFAM" id="SSF55874">
    <property type="entry name" value="ATPase domain of HSP90 chaperone/DNA topoisomerase II/histidine kinase"/>
    <property type="match status" value="1"/>
</dbReference>
<dbReference type="CDD" id="cd00082">
    <property type="entry name" value="HisKA"/>
    <property type="match status" value="1"/>
</dbReference>
<reference evidence="11 12" key="1">
    <citation type="submission" date="2023-05" db="EMBL/GenBank/DDBJ databases">
        <title>Draft genome of Paenibacillus sp. CCS26.</title>
        <authorList>
            <person name="Akita H."/>
            <person name="Shinto Y."/>
            <person name="Kimura Z."/>
        </authorList>
    </citation>
    <scope>NUCLEOTIDE SEQUENCE [LARGE SCALE GENOMIC DNA]</scope>
    <source>
        <strain evidence="11 12">CCS26</strain>
    </source>
</reference>
<evidence type="ECO:0000313" key="11">
    <source>
        <dbReference type="EMBL" id="GMK45129.1"/>
    </source>
</evidence>
<keyword evidence="7" id="KW-0067">ATP-binding</keyword>
<dbReference type="InterPro" id="IPR036890">
    <property type="entry name" value="HATPase_C_sf"/>
</dbReference>
<sequence length="499" mass="56439">MLSLRDHFQHELFVNPNSELTQFLLNRILSMKSEFVCITTFHDGEFIYANDSVVQRLGYSDEELLKLNVFDLGIWTNAEERDNVMSALEESGLIQDLEIEVRDRQNNIVTCVLNLELINILAKPCILIAGRDISIVKAIEKNKYDEMKEELLQTVRSVNGFVIQMKKREDGELYYVLAEGRIAEELGYTTANSYGKTVREIFPFLYKTEGQYYDRILQGETISFETELHGRSLYKTLIPYYNQGRVTGIIATAVDISERKNIEKMLRLSEMNAALGELAVGVAHEIRNPLTGIRGFVQLLGETLKRYGIEKEQRYVDLIQTELSRINDLVSEMLWLRKPKESSMETIDMLKLVNDILPLIQVDTNMNNIQMDTYGVVAGRSIKANAALLKQVILNLCKNSIEAMESGGRLVLGLREADHTVTLFVQDSGPGIPPDVMDKLFTPFFTTKQSGNGLGLFISKQIIIEMGGELTIETSSTGTVVSVTFPVEMDNDQDEEKSI</sequence>
<keyword evidence="4" id="KW-0808">Transferase</keyword>
<dbReference type="NCBIfam" id="TIGR00229">
    <property type="entry name" value="sensory_box"/>
    <property type="match status" value="1"/>
</dbReference>
<dbReference type="InterPro" id="IPR004358">
    <property type="entry name" value="Sig_transdc_His_kin-like_C"/>
</dbReference>
<evidence type="ECO:0000313" key="12">
    <source>
        <dbReference type="Proteomes" id="UP001285921"/>
    </source>
</evidence>
<feature type="domain" description="PAS" evidence="10">
    <location>
        <begin position="43"/>
        <end position="65"/>
    </location>
</feature>
<comment type="caution">
    <text evidence="11">The sequence shown here is derived from an EMBL/GenBank/DDBJ whole genome shotgun (WGS) entry which is preliminary data.</text>
</comment>
<organism evidence="11 12">
    <name type="scientific">Paenibacillus glycanilyticus</name>
    <dbReference type="NCBI Taxonomy" id="126569"/>
    <lineage>
        <taxon>Bacteria</taxon>
        <taxon>Bacillati</taxon>
        <taxon>Bacillota</taxon>
        <taxon>Bacilli</taxon>
        <taxon>Bacillales</taxon>
        <taxon>Paenibacillaceae</taxon>
        <taxon>Paenibacillus</taxon>
    </lineage>
</organism>
<comment type="catalytic activity">
    <reaction evidence="1">
        <text>ATP + protein L-histidine = ADP + protein N-phospho-L-histidine.</text>
        <dbReference type="EC" id="2.7.13.3"/>
    </reaction>
</comment>
<dbReference type="EMBL" id="BTCL01000006">
    <property type="protein sequence ID" value="GMK45129.1"/>
    <property type="molecule type" value="Genomic_DNA"/>
</dbReference>
<dbReference type="PRINTS" id="PR00344">
    <property type="entry name" value="BCTRLSENSOR"/>
</dbReference>
<evidence type="ECO:0000256" key="5">
    <source>
        <dbReference type="ARBA" id="ARBA00022741"/>
    </source>
</evidence>
<dbReference type="InterPro" id="IPR036097">
    <property type="entry name" value="HisK_dim/P_sf"/>
</dbReference>
<feature type="domain" description="Histidine kinase" evidence="9">
    <location>
        <begin position="281"/>
        <end position="489"/>
    </location>
</feature>
<dbReference type="InterPro" id="IPR000014">
    <property type="entry name" value="PAS"/>
</dbReference>
<evidence type="ECO:0000256" key="6">
    <source>
        <dbReference type="ARBA" id="ARBA00022777"/>
    </source>
</evidence>
<keyword evidence="3" id="KW-0597">Phosphoprotein</keyword>
<name>A0ABQ6NK24_9BACL</name>
<dbReference type="PROSITE" id="PS50112">
    <property type="entry name" value="PAS"/>
    <property type="match status" value="1"/>
</dbReference>
<keyword evidence="6" id="KW-0418">Kinase</keyword>
<dbReference type="CDD" id="cd00130">
    <property type="entry name" value="PAS"/>
    <property type="match status" value="1"/>
</dbReference>
<dbReference type="PROSITE" id="PS50109">
    <property type="entry name" value="HIS_KIN"/>
    <property type="match status" value="1"/>
</dbReference>
<evidence type="ECO:0000256" key="4">
    <source>
        <dbReference type="ARBA" id="ARBA00022679"/>
    </source>
</evidence>
<evidence type="ECO:0000256" key="3">
    <source>
        <dbReference type="ARBA" id="ARBA00022553"/>
    </source>
</evidence>
<evidence type="ECO:0000256" key="7">
    <source>
        <dbReference type="ARBA" id="ARBA00022840"/>
    </source>
</evidence>
<evidence type="ECO:0000256" key="2">
    <source>
        <dbReference type="ARBA" id="ARBA00012438"/>
    </source>
</evidence>
<dbReference type="SUPFAM" id="SSF47384">
    <property type="entry name" value="Homodimeric domain of signal transducing histidine kinase"/>
    <property type="match status" value="1"/>
</dbReference>
<dbReference type="SMART" id="SM00388">
    <property type="entry name" value="HisKA"/>
    <property type="match status" value="1"/>
</dbReference>
<dbReference type="InterPro" id="IPR005467">
    <property type="entry name" value="His_kinase_dom"/>
</dbReference>
<dbReference type="RefSeq" id="WP_317979939.1">
    <property type="nucleotide sequence ID" value="NZ_BTCL01000006.1"/>
</dbReference>
<evidence type="ECO:0000256" key="8">
    <source>
        <dbReference type="ARBA" id="ARBA00023012"/>
    </source>
</evidence>
<dbReference type="InterPro" id="IPR013656">
    <property type="entry name" value="PAS_4"/>
</dbReference>
<evidence type="ECO:0000259" key="9">
    <source>
        <dbReference type="PROSITE" id="PS50109"/>
    </source>
</evidence>
<dbReference type="Pfam" id="PF13426">
    <property type="entry name" value="PAS_9"/>
    <property type="match status" value="1"/>
</dbReference>
<dbReference type="EC" id="2.7.13.3" evidence="2"/>
<dbReference type="Pfam" id="PF02518">
    <property type="entry name" value="HATPase_c"/>
    <property type="match status" value="1"/>
</dbReference>
<dbReference type="Gene3D" id="3.30.450.20">
    <property type="entry name" value="PAS domain"/>
    <property type="match status" value="2"/>
</dbReference>
<dbReference type="PANTHER" id="PTHR43065:SF10">
    <property type="entry name" value="PEROXIDE STRESS-ACTIVATED HISTIDINE KINASE MAK3"/>
    <property type="match status" value="1"/>
</dbReference>
<keyword evidence="12" id="KW-1185">Reference proteome</keyword>